<keyword evidence="2" id="KW-1185">Reference proteome</keyword>
<protein>
    <submittedName>
        <fullName evidence="1">Uncharacterized protein</fullName>
    </submittedName>
</protein>
<organism evidence="1 2">
    <name type="scientific">Mucilaginibacter gossypii</name>
    <dbReference type="NCBI Taxonomy" id="551996"/>
    <lineage>
        <taxon>Bacteria</taxon>
        <taxon>Pseudomonadati</taxon>
        <taxon>Bacteroidota</taxon>
        <taxon>Sphingobacteriia</taxon>
        <taxon>Sphingobacteriales</taxon>
        <taxon>Sphingobacteriaceae</taxon>
        <taxon>Mucilaginibacter</taxon>
    </lineage>
</organism>
<dbReference type="Proteomes" id="UP000199705">
    <property type="component" value="Unassembled WGS sequence"/>
</dbReference>
<reference evidence="2" key="1">
    <citation type="submission" date="2016-10" db="EMBL/GenBank/DDBJ databases">
        <authorList>
            <person name="Varghese N."/>
            <person name="Submissions S."/>
        </authorList>
    </citation>
    <scope>NUCLEOTIDE SEQUENCE [LARGE SCALE GENOMIC DNA]</scope>
    <source>
        <strain evidence="2">Gh-67</strain>
    </source>
</reference>
<evidence type="ECO:0000313" key="2">
    <source>
        <dbReference type="Proteomes" id="UP000199705"/>
    </source>
</evidence>
<sequence length="44" mass="5241">MATREFFVLLFYLKFFARYVFSAVIVKSFIGTHYHKNAMFKGTI</sequence>
<dbReference type="AlphaFoldDB" id="A0A1G8H1B6"/>
<accession>A0A1G8H1B6</accession>
<proteinExistence type="predicted"/>
<dbReference type="EMBL" id="FNCG01000015">
    <property type="protein sequence ID" value="SDI00458.1"/>
    <property type="molecule type" value="Genomic_DNA"/>
</dbReference>
<gene>
    <name evidence="1" type="ORF">SAMN05192573_1156</name>
</gene>
<evidence type="ECO:0000313" key="1">
    <source>
        <dbReference type="EMBL" id="SDI00458.1"/>
    </source>
</evidence>
<name>A0A1G8H1B6_9SPHI</name>